<dbReference type="InterPro" id="IPR000760">
    <property type="entry name" value="Inositol_monophosphatase-like"/>
</dbReference>
<dbReference type="EC" id="3.1.3.7" evidence="9"/>
<feature type="binding site" evidence="10">
    <location>
        <position position="87"/>
    </location>
    <ligand>
        <name>Mg(2+)</name>
        <dbReference type="ChEBI" id="CHEBI:18420"/>
        <label>1</label>
        <note>catalytic</note>
    </ligand>
</feature>
<evidence type="ECO:0000256" key="9">
    <source>
        <dbReference type="HAMAP-Rule" id="MF_02095"/>
    </source>
</evidence>
<organism evidence="11 12">
    <name type="scientific">Bacteroides caccae</name>
    <dbReference type="NCBI Taxonomy" id="47678"/>
    <lineage>
        <taxon>Bacteria</taxon>
        <taxon>Pseudomonadati</taxon>
        <taxon>Bacteroidota</taxon>
        <taxon>Bacteroidia</taxon>
        <taxon>Bacteroidales</taxon>
        <taxon>Bacteroidaceae</taxon>
        <taxon>Bacteroides</taxon>
    </lineage>
</organism>
<keyword evidence="8 9" id="KW-0472">Membrane</keyword>
<feature type="binding site" evidence="9 10">
    <location>
        <position position="90"/>
    </location>
    <ligand>
        <name>Mg(2+)</name>
        <dbReference type="ChEBI" id="CHEBI:18420"/>
        <label>2</label>
    </ligand>
</feature>
<evidence type="ECO:0000256" key="7">
    <source>
        <dbReference type="ARBA" id="ARBA00022842"/>
    </source>
</evidence>
<keyword evidence="5 9" id="KW-0479">Metal-binding</keyword>
<evidence type="ECO:0000256" key="4">
    <source>
        <dbReference type="ARBA" id="ARBA00022519"/>
    </source>
</evidence>
<dbReference type="GO" id="GO:0050427">
    <property type="term" value="P:3'-phosphoadenosine 5'-phosphosulfate metabolic process"/>
    <property type="evidence" value="ECO:0007669"/>
    <property type="project" value="TreeGrafter"/>
</dbReference>
<name>A0A174J6D2_9BACE</name>
<evidence type="ECO:0000256" key="3">
    <source>
        <dbReference type="ARBA" id="ARBA00022475"/>
    </source>
</evidence>
<dbReference type="NCBIfam" id="TIGR01331">
    <property type="entry name" value="bisphos_cysQ"/>
    <property type="match status" value="1"/>
</dbReference>
<comment type="function">
    <text evidence="9">Converts adenosine-3',5'-bisphosphate (PAP) to AMP.</text>
</comment>
<feature type="binding site" evidence="9">
    <location>
        <position position="67"/>
    </location>
    <ligand>
        <name>Mg(2+)</name>
        <dbReference type="ChEBI" id="CHEBI:18420"/>
        <label>1</label>
    </ligand>
</feature>
<feature type="binding site" evidence="10">
    <location>
        <position position="67"/>
    </location>
    <ligand>
        <name>Mg(2+)</name>
        <dbReference type="ChEBI" id="CHEBI:18420"/>
        <label>1</label>
        <note>catalytic</note>
    </ligand>
</feature>
<dbReference type="GO" id="GO:0000287">
    <property type="term" value="F:magnesium ion binding"/>
    <property type="evidence" value="ECO:0007669"/>
    <property type="project" value="UniProtKB-UniRule"/>
</dbReference>
<feature type="binding site" evidence="9">
    <location>
        <position position="89"/>
    </location>
    <ligand>
        <name>Mg(2+)</name>
        <dbReference type="ChEBI" id="CHEBI:18420"/>
        <label>1</label>
    </ligand>
</feature>
<comment type="catalytic activity">
    <reaction evidence="1 9">
        <text>adenosine 3',5'-bisphosphate + H2O = AMP + phosphate</text>
        <dbReference type="Rhea" id="RHEA:10040"/>
        <dbReference type="ChEBI" id="CHEBI:15377"/>
        <dbReference type="ChEBI" id="CHEBI:43474"/>
        <dbReference type="ChEBI" id="CHEBI:58343"/>
        <dbReference type="ChEBI" id="CHEBI:456215"/>
        <dbReference type="EC" id="3.1.3.7"/>
    </reaction>
</comment>
<dbReference type="Proteomes" id="UP000095657">
    <property type="component" value="Unassembled WGS sequence"/>
</dbReference>
<keyword evidence="7 9" id="KW-0460">Magnesium</keyword>
<dbReference type="CDD" id="cd01638">
    <property type="entry name" value="CysQ"/>
    <property type="match status" value="1"/>
</dbReference>
<dbReference type="EMBL" id="CZAI01000002">
    <property type="protein sequence ID" value="CUO92680.1"/>
    <property type="molecule type" value="Genomic_DNA"/>
</dbReference>
<dbReference type="HAMAP" id="MF_02095">
    <property type="entry name" value="CysQ"/>
    <property type="match status" value="1"/>
</dbReference>
<accession>A0A174J6D2</accession>
<evidence type="ECO:0000313" key="11">
    <source>
        <dbReference type="EMBL" id="CUO92680.1"/>
    </source>
</evidence>
<comment type="subcellular location">
    <subcellularLocation>
        <location evidence="9">Cell membrane</location>
        <topology evidence="9">Peripheral membrane protein</topology>
        <orientation evidence="9">Cytoplasmic side</orientation>
    </subcellularLocation>
</comment>
<feature type="binding site" evidence="9">
    <location>
        <position position="87"/>
    </location>
    <ligand>
        <name>Mg(2+)</name>
        <dbReference type="ChEBI" id="CHEBI:18420"/>
        <label>2</label>
    </ligand>
</feature>
<evidence type="ECO:0000256" key="10">
    <source>
        <dbReference type="PIRSR" id="PIRSR600760-2"/>
    </source>
</evidence>
<comment type="cofactor">
    <cofactor evidence="9 10">
        <name>Mg(2+)</name>
        <dbReference type="ChEBI" id="CHEBI:18420"/>
    </cofactor>
</comment>
<dbReference type="Pfam" id="PF00459">
    <property type="entry name" value="Inositol_P"/>
    <property type="match status" value="1"/>
</dbReference>
<feature type="binding site" evidence="9">
    <location>
        <position position="67"/>
    </location>
    <ligand>
        <name>substrate</name>
    </ligand>
</feature>
<dbReference type="SUPFAM" id="SSF56655">
    <property type="entry name" value="Carbohydrate phosphatase"/>
    <property type="match status" value="1"/>
</dbReference>
<evidence type="ECO:0000256" key="1">
    <source>
        <dbReference type="ARBA" id="ARBA00001625"/>
    </source>
</evidence>
<keyword evidence="3 9" id="KW-1003">Cell membrane</keyword>
<dbReference type="FunFam" id="3.40.190.80:FF:000005">
    <property type="entry name" value="3'(2'),5'-bisphosphate nucleotidase CysQ"/>
    <property type="match status" value="1"/>
</dbReference>
<gene>
    <name evidence="9 11" type="primary">cysQ</name>
    <name evidence="11" type="ORF">ERS852494_01116</name>
</gene>
<feature type="binding site" evidence="9">
    <location>
        <position position="230"/>
    </location>
    <ligand>
        <name>Mg(2+)</name>
        <dbReference type="ChEBI" id="CHEBI:18420"/>
        <label>2</label>
    </ligand>
</feature>
<proteinExistence type="inferred from homology"/>
<dbReference type="InterPro" id="IPR006240">
    <property type="entry name" value="CysQ"/>
</dbReference>
<dbReference type="STRING" id="47678.ERS852494_01116"/>
<dbReference type="InterPro" id="IPR020583">
    <property type="entry name" value="Inositol_monoP_metal-BS"/>
</dbReference>
<feature type="binding site" evidence="9">
    <location>
        <position position="230"/>
    </location>
    <ligand>
        <name>substrate</name>
    </ligand>
</feature>
<dbReference type="GO" id="GO:0000103">
    <property type="term" value="P:sulfate assimilation"/>
    <property type="evidence" value="ECO:0007669"/>
    <property type="project" value="TreeGrafter"/>
</dbReference>
<evidence type="ECO:0000256" key="2">
    <source>
        <dbReference type="ARBA" id="ARBA00005289"/>
    </source>
</evidence>
<sequence length="274" mass="30527">MEQKYVMAAIDAALKAGENILSIYDDPASDFEIERKADNSPLTIADRKAHEAIVAILNDTPFPVLSEEGKHLNYEVRRKWDTLWIVDPLDGTKEFIKRNGEFTVNIALVQNSVPVLGVIYVPVKRVLYFAVEGIGAYKYSGIVAPVGKGTTLQQMIKESEPMPLEDVRDHFIVVASRSHLSPETETYIADLKKKHGSVELISSGSSIKICLVAEGSADVYPRFAPTMEWDTAAGHAIARAAGMEVYQAGKDEPLRYNKEDLLNPWFIVEPKRKH</sequence>
<dbReference type="Gene3D" id="3.30.540.10">
    <property type="entry name" value="Fructose-1,6-Bisphosphatase, subunit A, domain 1"/>
    <property type="match status" value="1"/>
</dbReference>
<evidence type="ECO:0000256" key="8">
    <source>
        <dbReference type="ARBA" id="ARBA00023136"/>
    </source>
</evidence>
<dbReference type="GO" id="GO:0008441">
    <property type="term" value="F:3'(2'),5'-bisphosphate nucleotidase activity"/>
    <property type="evidence" value="ECO:0007669"/>
    <property type="project" value="UniProtKB-UniRule"/>
</dbReference>
<dbReference type="Gene3D" id="3.40.190.80">
    <property type="match status" value="1"/>
</dbReference>
<reference evidence="11 12" key="1">
    <citation type="submission" date="2015-09" db="EMBL/GenBank/DDBJ databases">
        <authorList>
            <consortium name="Pathogen Informatics"/>
        </authorList>
    </citation>
    <scope>NUCLEOTIDE SEQUENCE [LARGE SCALE GENOMIC DNA]</scope>
    <source>
        <strain evidence="11 12">2789STDY5834880</strain>
    </source>
</reference>
<dbReference type="RefSeq" id="WP_055170472.1">
    <property type="nucleotide sequence ID" value="NZ_CZAI01000002.1"/>
</dbReference>
<dbReference type="GO" id="GO:0005886">
    <property type="term" value="C:plasma membrane"/>
    <property type="evidence" value="ECO:0007669"/>
    <property type="project" value="UniProtKB-SubCell"/>
</dbReference>
<dbReference type="PROSITE" id="PS00629">
    <property type="entry name" value="IMP_1"/>
    <property type="match status" value="1"/>
</dbReference>
<dbReference type="PANTHER" id="PTHR43028:SF5">
    <property type="entry name" value="3'(2'),5'-BISPHOSPHATE NUCLEOTIDASE 1"/>
    <property type="match status" value="1"/>
</dbReference>
<evidence type="ECO:0000256" key="5">
    <source>
        <dbReference type="ARBA" id="ARBA00022723"/>
    </source>
</evidence>
<dbReference type="InterPro" id="IPR050725">
    <property type="entry name" value="CysQ/Inositol_MonoPase"/>
</dbReference>
<keyword evidence="4" id="KW-0997">Cell inner membrane</keyword>
<dbReference type="PRINTS" id="PR00377">
    <property type="entry name" value="IMPHPHTASES"/>
</dbReference>
<feature type="binding site" evidence="9">
    <location>
        <position position="87"/>
    </location>
    <ligand>
        <name>Mg(2+)</name>
        <dbReference type="ChEBI" id="CHEBI:18420"/>
        <label>1</label>
    </ligand>
</feature>
<feature type="binding site" evidence="9">
    <location>
        <begin position="89"/>
        <end position="92"/>
    </location>
    <ligand>
        <name>substrate</name>
    </ligand>
</feature>
<feature type="binding site" evidence="10">
    <location>
        <position position="230"/>
    </location>
    <ligand>
        <name>Mg(2+)</name>
        <dbReference type="ChEBI" id="CHEBI:18420"/>
        <label>1</label>
        <note>catalytic</note>
    </ligand>
</feature>
<dbReference type="PANTHER" id="PTHR43028">
    <property type="entry name" value="3'(2'),5'-BISPHOSPHATE NUCLEOTIDASE 1"/>
    <property type="match status" value="1"/>
</dbReference>
<evidence type="ECO:0000256" key="6">
    <source>
        <dbReference type="ARBA" id="ARBA00022801"/>
    </source>
</evidence>
<evidence type="ECO:0000313" key="12">
    <source>
        <dbReference type="Proteomes" id="UP000095657"/>
    </source>
</evidence>
<protein>
    <recommendedName>
        <fullName evidence="9">3'(2'),5'-bisphosphate nucleotidase CysQ</fullName>
        <ecNumber evidence="9">3.1.3.7</ecNumber>
    </recommendedName>
    <alternativeName>
        <fullName evidence="9">3'(2'),5-bisphosphonucleoside 3'(2')-phosphohydrolase</fullName>
    </alternativeName>
    <alternativeName>
        <fullName evidence="9">3'-phosphoadenosine 5'-phosphate phosphatase</fullName>
        <shortName evidence="9">PAP phosphatase</shortName>
    </alternativeName>
</protein>
<dbReference type="AlphaFoldDB" id="A0A174J6D2"/>
<keyword evidence="6 9" id="KW-0378">Hydrolase</keyword>
<dbReference type="FunFam" id="3.30.540.10:FF:000007">
    <property type="entry name" value="3'(2'),5'-bisphosphate nucleotidase CysQ"/>
    <property type="match status" value="1"/>
</dbReference>
<comment type="similarity">
    <text evidence="2 9">Belongs to the inositol monophosphatase superfamily. CysQ family.</text>
</comment>
<feature type="binding site" evidence="10">
    <location>
        <position position="89"/>
    </location>
    <ligand>
        <name>Mg(2+)</name>
        <dbReference type="ChEBI" id="CHEBI:18420"/>
        <label>1</label>
        <note>catalytic</note>
    </ligand>
</feature>